<evidence type="ECO:0000313" key="2">
    <source>
        <dbReference type="Proteomes" id="UP000299102"/>
    </source>
</evidence>
<dbReference type="EMBL" id="BGZK01000232">
    <property type="protein sequence ID" value="GBP30351.1"/>
    <property type="molecule type" value="Genomic_DNA"/>
</dbReference>
<evidence type="ECO:0000313" key="1">
    <source>
        <dbReference type="EMBL" id="GBP30351.1"/>
    </source>
</evidence>
<dbReference type="AlphaFoldDB" id="A0A4C1UV38"/>
<dbReference type="Proteomes" id="UP000299102">
    <property type="component" value="Unassembled WGS sequence"/>
</dbReference>
<protein>
    <submittedName>
        <fullName evidence="1">Uncharacterized protein</fullName>
    </submittedName>
</protein>
<comment type="caution">
    <text evidence="1">The sequence shown here is derived from an EMBL/GenBank/DDBJ whole genome shotgun (WGS) entry which is preliminary data.</text>
</comment>
<gene>
    <name evidence="1" type="ORF">EVAR_18150_1</name>
</gene>
<proteinExistence type="predicted"/>
<name>A0A4C1UV38_EUMVA</name>
<sequence>MNIQYGQCTSDRCNTPLFPETIFHAFDISPIAPKSYFCGAHGEGAAVGVGGTSDAPDCARHAAGSYVADTRTL</sequence>
<accession>A0A4C1UV38</accession>
<keyword evidence="2" id="KW-1185">Reference proteome</keyword>
<organism evidence="1 2">
    <name type="scientific">Eumeta variegata</name>
    <name type="common">Bagworm moth</name>
    <name type="synonym">Eumeta japonica</name>
    <dbReference type="NCBI Taxonomy" id="151549"/>
    <lineage>
        <taxon>Eukaryota</taxon>
        <taxon>Metazoa</taxon>
        <taxon>Ecdysozoa</taxon>
        <taxon>Arthropoda</taxon>
        <taxon>Hexapoda</taxon>
        <taxon>Insecta</taxon>
        <taxon>Pterygota</taxon>
        <taxon>Neoptera</taxon>
        <taxon>Endopterygota</taxon>
        <taxon>Lepidoptera</taxon>
        <taxon>Glossata</taxon>
        <taxon>Ditrysia</taxon>
        <taxon>Tineoidea</taxon>
        <taxon>Psychidae</taxon>
        <taxon>Oiketicinae</taxon>
        <taxon>Eumeta</taxon>
    </lineage>
</organism>
<reference evidence="1 2" key="1">
    <citation type="journal article" date="2019" name="Commun. Biol.">
        <title>The bagworm genome reveals a unique fibroin gene that provides high tensile strength.</title>
        <authorList>
            <person name="Kono N."/>
            <person name="Nakamura H."/>
            <person name="Ohtoshi R."/>
            <person name="Tomita M."/>
            <person name="Numata K."/>
            <person name="Arakawa K."/>
        </authorList>
    </citation>
    <scope>NUCLEOTIDE SEQUENCE [LARGE SCALE GENOMIC DNA]</scope>
</reference>